<evidence type="ECO:0000256" key="1">
    <source>
        <dbReference type="ARBA" id="ARBA00004141"/>
    </source>
</evidence>
<evidence type="ECO:0000256" key="3">
    <source>
        <dbReference type="ARBA" id="ARBA00022692"/>
    </source>
</evidence>
<feature type="transmembrane region" description="Helical" evidence="6">
    <location>
        <begin position="179"/>
        <end position="207"/>
    </location>
</feature>
<evidence type="ECO:0000256" key="2">
    <source>
        <dbReference type="ARBA" id="ARBA00008034"/>
    </source>
</evidence>
<dbReference type="GO" id="GO:0010043">
    <property type="term" value="P:response to zinc ion"/>
    <property type="evidence" value="ECO:0007669"/>
    <property type="project" value="TreeGrafter"/>
</dbReference>
<organism evidence="7">
    <name type="scientific">hydrocarbon metagenome</name>
    <dbReference type="NCBI Taxonomy" id="938273"/>
    <lineage>
        <taxon>unclassified sequences</taxon>
        <taxon>metagenomes</taxon>
        <taxon>ecological metagenomes</taxon>
    </lineage>
</organism>
<keyword evidence="5 6" id="KW-0472">Membrane</keyword>
<dbReference type="PANTHER" id="PTHR30477">
    <property type="entry name" value="ABC-TRANSPORTER METAL-BINDING PROTEIN"/>
    <property type="match status" value="1"/>
</dbReference>
<evidence type="ECO:0000256" key="5">
    <source>
        <dbReference type="ARBA" id="ARBA00023136"/>
    </source>
</evidence>
<keyword evidence="4 6" id="KW-1133">Transmembrane helix</keyword>
<dbReference type="PANTHER" id="PTHR30477:SF18">
    <property type="entry name" value="METAL TRANSPORT SYSTEM MEMBRANE PROTEIN CT_417-RELATED"/>
    <property type="match status" value="1"/>
</dbReference>
<comment type="subcellular location">
    <subcellularLocation>
        <location evidence="1">Membrane</location>
        <topology evidence="1">Multi-pass membrane protein</topology>
    </subcellularLocation>
</comment>
<name>A0A0W8F530_9ZZZZ</name>
<dbReference type="Pfam" id="PF00950">
    <property type="entry name" value="ABC-3"/>
    <property type="match status" value="1"/>
</dbReference>
<keyword evidence="3 6" id="KW-0812">Transmembrane</keyword>
<feature type="transmembrane region" description="Helical" evidence="6">
    <location>
        <begin position="250"/>
        <end position="267"/>
    </location>
</feature>
<reference evidence="7" key="1">
    <citation type="journal article" date="2015" name="Proc. Natl. Acad. Sci. U.S.A.">
        <title>Networks of energetic and metabolic interactions define dynamics in microbial communities.</title>
        <authorList>
            <person name="Embree M."/>
            <person name="Liu J.K."/>
            <person name="Al-Bassam M.M."/>
            <person name="Zengler K."/>
        </authorList>
    </citation>
    <scope>NUCLEOTIDE SEQUENCE</scope>
</reference>
<evidence type="ECO:0000313" key="7">
    <source>
        <dbReference type="EMBL" id="KUG15979.1"/>
    </source>
</evidence>
<evidence type="ECO:0000256" key="4">
    <source>
        <dbReference type="ARBA" id="ARBA00022989"/>
    </source>
</evidence>
<dbReference type="AlphaFoldDB" id="A0A0W8F530"/>
<gene>
    <name evidence="7" type="ORF">ASZ90_014310</name>
</gene>
<dbReference type="InterPro" id="IPR037294">
    <property type="entry name" value="ABC_BtuC-like"/>
</dbReference>
<accession>A0A0W8F530</accession>
<dbReference type="CDD" id="cd06550">
    <property type="entry name" value="TM_ABC_iron-siderophores_like"/>
    <property type="match status" value="1"/>
</dbReference>
<dbReference type="SUPFAM" id="SSF81345">
    <property type="entry name" value="ABC transporter involved in vitamin B12 uptake, BtuC"/>
    <property type="match status" value="1"/>
</dbReference>
<evidence type="ECO:0000256" key="6">
    <source>
        <dbReference type="SAM" id="Phobius"/>
    </source>
</evidence>
<feature type="transmembrane region" description="Helical" evidence="6">
    <location>
        <begin position="16"/>
        <end position="37"/>
    </location>
</feature>
<comment type="caution">
    <text evidence="7">The sequence shown here is derived from an EMBL/GenBank/DDBJ whole genome shotgun (WGS) entry which is preliminary data.</text>
</comment>
<sequence length="268" mass="28359">MIELQLDLFQYDFMRVALAAGLASAVLCGIIGIYVILNKIVFISDGIAHAAFGGIGLGYFLGFDPLIFGVGSAVLTAVGIGMVSGRARVSEDTAIGVFMATGMALGVMLLTLSKGYARDLYGYLFGNILAVTINDVLLISGLTLAIMLLIYILYKEFLIMSFDPVYGEAIGLPVKSLRLLLLAMVAFSVVVLIKIVGIIMVIALLTIPGAISRQHLRGLPSIMAGSAVLGSIFVTVGLIVSYMLDVPSGATIILTAAIFFFLSTLYSR</sequence>
<protein>
    <submittedName>
        <fullName evidence="7">Zinc abc transporter, inner membrane permease protein znub</fullName>
    </submittedName>
</protein>
<dbReference type="GO" id="GO:0055085">
    <property type="term" value="P:transmembrane transport"/>
    <property type="evidence" value="ECO:0007669"/>
    <property type="project" value="InterPro"/>
</dbReference>
<proteinExistence type="inferred from homology"/>
<dbReference type="Gene3D" id="1.10.3470.10">
    <property type="entry name" value="ABC transporter involved in vitamin B12 uptake, BtuC"/>
    <property type="match status" value="1"/>
</dbReference>
<dbReference type="EMBL" id="LNQE01001517">
    <property type="protein sequence ID" value="KUG15979.1"/>
    <property type="molecule type" value="Genomic_DNA"/>
</dbReference>
<dbReference type="GO" id="GO:0043190">
    <property type="term" value="C:ATP-binding cassette (ABC) transporter complex"/>
    <property type="evidence" value="ECO:0007669"/>
    <property type="project" value="InterPro"/>
</dbReference>
<feature type="transmembrane region" description="Helical" evidence="6">
    <location>
        <begin position="57"/>
        <end position="82"/>
    </location>
</feature>
<feature type="transmembrane region" description="Helical" evidence="6">
    <location>
        <begin position="94"/>
        <end position="112"/>
    </location>
</feature>
<comment type="similarity">
    <text evidence="2">Belongs to the ABC-3 integral membrane protein family.</text>
</comment>
<dbReference type="InterPro" id="IPR001626">
    <property type="entry name" value="ABC_TroCD"/>
</dbReference>
<feature type="transmembrane region" description="Helical" evidence="6">
    <location>
        <begin position="219"/>
        <end position="244"/>
    </location>
</feature>
<feature type="transmembrane region" description="Helical" evidence="6">
    <location>
        <begin position="124"/>
        <end position="154"/>
    </location>
</feature>